<keyword evidence="1" id="KW-0732">Signal</keyword>
<accession>A0AAD6WYG6</accession>
<comment type="caution">
    <text evidence="2">The sequence shown here is derived from an EMBL/GenBank/DDBJ whole genome shotgun (WGS) entry which is preliminary data.</text>
</comment>
<gene>
    <name evidence="2" type="ORF">C8F04DRAFT_668024</name>
</gene>
<evidence type="ECO:0000313" key="2">
    <source>
        <dbReference type="EMBL" id="KAJ7032093.1"/>
    </source>
</evidence>
<name>A0AAD6WYG6_9AGAR</name>
<protein>
    <submittedName>
        <fullName evidence="2">Uncharacterized protein</fullName>
    </submittedName>
</protein>
<reference evidence="2" key="1">
    <citation type="submission" date="2023-03" db="EMBL/GenBank/DDBJ databases">
        <title>Massive genome expansion in bonnet fungi (Mycena s.s.) driven by repeated elements and novel gene families across ecological guilds.</title>
        <authorList>
            <consortium name="Lawrence Berkeley National Laboratory"/>
            <person name="Harder C.B."/>
            <person name="Miyauchi S."/>
            <person name="Viragh M."/>
            <person name="Kuo A."/>
            <person name="Thoen E."/>
            <person name="Andreopoulos B."/>
            <person name="Lu D."/>
            <person name="Skrede I."/>
            <person name="Drula E."/>
            <person name="Henrissat B."/>
            <person name="Morin E."/>
            <person name="Kohler A."/>
            <person name="Barry K."/>
            <person name="LaButti K."/>
            <person name="Morin E."/>
            <person name="Salamov A."/>
            <person name="Lipzen A."/>
            <person name="Mereny Z."/>
            <person name="Hegedus B."/>
            <person name="Baldrian P."/>
            <person name="Stursova M."/>
            <person name="Weitz H."/>
            <person name="Taylor A."/>
            <person name="Grigoriev I.V."/>
            <person name="Nagy L.G."/>
            <person name="Martin F."/>
            <person name="Kauserud H."/>
        </authorList>
    </citation>
    <scope>NUCLEOTIDE SEQUENCE</scope>
    <source>
        <strain evidence="2">CBHHK200</strain>
    </source>
</reference>
<dbReference type="Proteomes" id="UP001218188">
    <property type="component" value="Unassembled WGS sequence"/>
</dbReference>
<organism evidence="2 3">
    <name type="scientific">Mycena alexandri</name>
    <dbReference type="NCBI Taxonomy" id="1745969"/>
    <lineage>
        <taxon>Eukaryota</taxon>
        <taxon>Fungi</taxon>
        <taxon>Dikarya</taxon>
        <taxon>Basidiomycota</taxon>
        <taxon>Agaricomycotina</taxon>
        <taxon>Agaricomycetes</taxon>
        <taxon>Agaricomycetidae</taxon>
        <taxon>Agaricales</taxon>
        <taxon>Marasmiineae</taxon>
        <taxon>Mycenaceae</taxon>
        <taxon>Mycena</taxon>
    </lineage>
</organism>
<feature type="signal peptide" evidence="1">
    <location>
        <begin position="1"/>
        <end position="19"/>
    </location>
</feature>
<dbReference type="AlphaFoldDB" id="A0AAD6WYG6"/>
<dbReference type="EMBL" id="JARJCM010000076">
    <property type="protein sequence ID" value="KAJ7032093.1"/>
    <property type="molecule type" value="Genomic_DNA"/>
</dbReference>
<feature type="chain" id="PRO_5041903263" evidence="1">
    <location>
        <begin position="20"/>
        <end position="412"/>
    </location>
</feature>
<evidence type="ECO:0000313" key="3">
    <source>
        <dbReference type="Proteomes" id="UP001218188"/>
    </source>
</evidence>
<sequence length="412" mass="46925">MMLLITCLFEHLFPLIAEGSPLDQALATDLLLHAGQLLEGITFQRHYRMNSRCINAAYRLCTTSNLSSRAKLATLRLLRILYIDENVQIEHINVTDATWIHSLLAEANHLQVPVEDVIADLLQILWHCRPNFGKVTPASLRTILGALIGKYGRGYHAASNILCSADNWFLDIDLGPILEVQSIQIWSVLMSNPNCIILGAKLSHLTKWKLVISQDLPGCLNLYDGSWFVDNLHREPFQSLLCRVWDVNDGLFRAFREEEVNAIRFTLLAKEWNSVALSNFLDRVRHQQNLKLLRCTVWVMLSARLAHSHKELHQPSQSFKDTIILSLGEALGAAGKRVKAAIGFEANIDQRQLDALIFAADLLLRMGLLVNGELQNPTETTQWVWEYWKGLKDAFLADINRLREMWEEEDED</sequence>
<keyword evidence="3" id="KW-1185">Reference proteome</keyword>
<evidence type="ECO:0000256" key="1">
    <source>
        <dbReference type="SAM" id="SignalP"/>
    </source>
</evidence>
<proteinExistence type="predicted"/>